<comment type="caution">
    <text evidence="4">The sequence shown here is derived from an EMBL/GenBank/DDBJ whole genome shotgun (WGS) entry which is preliminary data.</text>
</comment>
<dbReference type="Gene3D" id="1.10.357.10">
    <property type="entry name" value="Tetracycline Repressor, domain 2"/>
    <property type="match status" value="1"/>
</dbReference>
<evidence type="ECO:0000259" key="3">
    <source>
        <dbReference type="PROSITE" id="PS50977"/>
    </source>
</evidence>
<keyword evidence="1 2" id="KW-0238">DNA-binding</keyword>
<dbReference type="Proteomes" id="UP001500221">
    <property type="component" value="Unassembled WGS sequence"/>
</dbReference>
<evidence type="ECO:0000313" key="5">
    <source>
        <dbReference type="Proteomes" id="UP001500221"/>
    </source>
</evidence>
<dbReference type="InterPro" id="IPR009057">
    <property type="entry name" value="Homeodomain-like_sf"/>
</dbReference>
<dbReference type="PANTHER" id="PTHR30055">
    <property type="entry name" value="HTH-TYPE TRANSCRIPTIONAL REGULATOR RUTR"/>
    <property type="match status" value="1"/>
</dbReference>
<keyword evidence="5" id="KW-1185">Reference proteome</keyword>
<gene>
    <name evidence="4" type="ORF">GCM10023340_08000</name>
</gene>
<dbReference type="InterPro" id="IPR041669">
    <property type="entry name" value="TetR_C_15"/>
</dbReference>
<protein>
    <submittedName>
        <fullName evidence="4">TetR/AcrR family transcriptional regulator</fullName>
    </submittedName>
</protein>
<dbReference type="SUPFAM" id="SSF46689">
    <property type="entry name" value="Homeodomain-like"/>
    <property type="match status" value="1"/>
</dbReference>
<feature type="DNA-binding region" description="H-T-H motif" evidence="2">
    <location>
        <begin position="34"/>
        <end position="53"/>
    </location>
</feature>
<dbReference type="InterPro" id="IPR050109">
    <property type="entry name" value="HTH-type_TetR-like_transc_reg"/>
</dbReference>
<dbReference type="Pfam" id="PF17918">
    <property type="entry name" value="TetR_C_15"/>
    <property type="match status" value="1"/>
</dbReference>
<dbReference type="EMBL" id="BAABKG010000001">
    <property type="protein sequence ID" value="GAA5143172.1"/>
    <property type="molecule type" value="Genomic_DNA"/>
</dbReference>
<proteinExistence type="predicted"/>
<evidence type="ECO:0000256" key="1">
    <source>
        <dbReference type="ARBA" id="ARBA00023125"/>
    </source>
</evidence>
<dbReference type="RefSeq" id="WP_345454755.1">
    <property type="nucleotide sequence ID" value="NZ_BAABKG010000001.1"/>
</dbReference>
<feature type="domain" description="HTH tetR-type" evidence="3">
    <location>
        <begin position="11"/>
        <end position="71"/>
    </location>
</feature>
<name>A0ABP9PEX9_9ACTN</name>
<reference evidence="5" key="1">
    <citation type="journal article" date="2019" name="Int. J. Syst. Evol. Microbiol.">
        <title>The Global Catalogue of Microorganisms (GCM) 10K type strain sequencing project: providing services to taxonomists for standard genome sequencing and annotation.</title>
        <authorList>
            <consortium name="The Broad Institute Genomics Platform"/>
            <consortium name="The Broad Institute Genome Sequencing Center for Infectious Disease"/>
            <person name="Wu L."/>
            <person name="Ma J."/>
        </authorList>
    </citation>
    <scope>NUCLEOTIDE SEQUENCE [LARGE SCALE GENOMIC DNA]</scope>
    <source>
        <strain evidence="5">JCM 18459</strain>
    </source>
</reference>
<evidence type="ECO:0000313" key="4">
    <source>
        <dbReference type="EMBL" id="GAA5143172.1"/>
    </source>
</evidence>
<dbReference type="PRINTS" id="PR00455">
    <property type="entry name" value="HTHTETR"/>
</dbReference>
<organism evidence="4 5">
    <name type="scientific">Nocardioides marinquilinus</name>
    <dbReference type="NCBI Taxonomy" id="1210400"/>
    <lineage>
        <taxon>Bacteria</taxon>
        <taxon>Bacillati</taxon>
        <taxon>Actinomycetota</taxon>
        <taxon>Actinomycetes</taxon>
        <taxon>Propionibacteriales</taxon>
        <taxon>Nocardioidaceae</taxon>
        <taxon>Nocardioides</taxon>
    </lineage>
</organism>
<dbReference type="PANTHER" id="PTHR30055:SF226">
    <property type="entry name" value="HTH-TYPE TRANSCRIPTIONAL REGULATOR PKSA"/>
    <property type="match status" value="1"/>
</dbReference>
<dbReference type="InterPro" id="IPR001647">
    <property type="entry name" value="HTH_TetR"/>
</dbReference>
<dbReference type="Pfam" id="PF00440">
    <property type="entry name" value="TetR_N"/>
    <property type="match status" value="1"/>
</dbReference>
<sequence>MRTAPQQGRSRETVERVLAAAEAEIAEVGVAAAGTRSIAARAGVSVGSLYRFFRSIDDLVDALAVRYLDDVLRTYTRLLDDVRPGTDVGDVAAGLVRQAAALQLTHPGYYRLTEDLPPERPDSPAHQVRERLVDLFATALERAGVDTPPAERRRVVELCVETVRHTLVRAPLDPAERRPVVAELETLVAAYLRARFAASSR</sequence>
<dbReference type="PROSITE" id="PS50977">
    <property type="entry name" value="HTH_TETR_2"/>
    <property type="match status" value="1"/>
</dbReference>
<accession>A0ABP9PEX9</accession>
<evidence type="ECO:0000256" key="2">
    <source>
        <dbReference type="PROSITE-ProRule" id="PRU00335"/>
    </source>
</evidence>